<dbReference type="SUPFAM" id="SSF50129">
    <property type="entry name" value="GroES-like"/>
    <property type="match status" value="1"/>
</dbReference>
<keyword evidence="3 6" id="KW-0479">Metal-binding</keyword>
<protein>
    <submittedName>
        <fullName evidence="8">NAD(P)-dependent alcohol dehydrogenase protein</fullName>
    </submittedName>
</protein>
<comment type="caution">
    <text evidence="8">The sequence shown here is derived from an EMBL/GenBank/DDBJ whole genome shotgun (WGS) entry which is preliminary data.</text>
</comment>
<accession>A0A8H6ZGL8</accession>
<dbReference type="Pfam" id="PF08240">
    <property type="entry name" value="ADH_N"/>
    <property type="match status" value="1"/>
</dbReference>
<dbReference type="SUPFAM" id="SSF51735">
    <property type="entry name" value="NAD(P)-binding Rossmann-fold domains"/>
    <property type="match status" value="1"/>
</dbReference>
<dbReference type="InterPro" id="IPR013149">
    <property type="entry name" value="ADH-like_C"/>
</dbReference>
<dbReference type="AlphaFoldDB" id="A0A8H6ZGL8"/>
<evidence type="ECO:0000256" key="1">
    <source>
        <dbReference type="ARBA" id="ARBA00001947"/>
    </source>
</evidence>
<dbReference type="GO" id="GO:0004022">
    <property type="term" value="F:alcohol dehydrogenase (NAD+) activity"/>
    <property type="evidence" value="ECO:0007669"/>
    <property type="project" value="TreeGrafter"/>
</dbReference>
<evidence type="ECO:0000259" key="7">
    <source>
        <dbReference type="SMART" id="SM00829"/>
    </source>
</evidence>
<dbReference type="SMART" id="SM00829">
    <property type="entry name" value="PKS_ER"/>
    <property type="match status" value="1"/>
</dbReference>
<name>A0A8H6ZGL8_9AGAR</name>
<reference evidence="8" key="1">
    <citation type="submission" date="2020-05" db="EMBL/GenBank/DDBJ databases">
        <title>Mycena genomes resolve the evolution of fungal bioluminescence.</title>
        <authorList>
            <person name="Tsai I.J."/>
        </authorList>
    </citation>
    <scope>NUCLEOTIDE SEQUENCE</scope>
    <source>
        <strain evidence="8">160909Yilan</strain>
    </source>
</reference>
<dbReference type="InterPro" id="IPR047109">
    <property type="entry name" value="CAD-like"/>
</dbReference>
<keyword evidence="9" id="KW-1185">Reference proteome</keyword>
<comment type="cofactor">
    <cofactor evidence="1 6">
        <name>Zn(2+)</name>
        <dbReference type="ChEBI" id="CHEBI:29105"/>
    </cofactor>
</comment>
<keyword evidence="4 6" id="KW-0862">Zinc</keyword>
<dbReference type="PANTHER" id="PTHR42940">
    <property type="entry name" value="ALCOHOL DEHYDROGENASE 1-RELATED"/>
    <property type="match status" value="1"/>
</dbReference>
<evidence type="ECO:0000256" key="2">
    <source>
        <dbReference type="ARBA" id="ARBA00008072"/>
    </source>
</evidence>
<dbReference type="InterPro" id="IPR011032">
    <property type="entry name" value="GroES-like_sf"/>
</dbReference>
<evidence type="ECO:0000313" key="9">
    <source>
        <dbReference type="Proteomes" id="UP000623467"/>
    </source>
</evidence>
<dbReference type="InterPro" id="IPR029752">
    <property type="entry name" value="D-isomer_DH_CS1"/>
</dbReference>
<dbReference type="EMBL" id="JACAZH010000001">
    <property type="protein sequence ID" value="KAF7376516.1"/>
    <property type="molecule type" value="Genomic_DNA"/>
</dbReference>
<dbReference type="FunFam" id="3.40.50.720:FF:000022">
    <property type="entry name" value="Cinnamyl alcohol dehydrogenase"/>
    <property type="match status" value="1"/>
</dbReference>
<evidence type="ECO:0000256" key="6">
    <source>
        <dbReference type="RuleBase" id="RU361277"/>
    </source>
</evidence>
<organism evidence="8 9">
    <name type="scientific">Mycena sanguinolenta</name>
    <dbReference type="NCBI Taxonomy" id="230812"/>
    <lineage>
        <taxon>Eukaryota</taxon>
        <taxon>Fungi</taxon>
        <taxon>Dikarya</taxon>
        <taxon>Basidiomycota</taxon>
        <taxon>Agaricomycotina</taxon>
        <taxon>Agaricomycetes</taxon>
        <taxon>Agaricomycetidae</taxon>
        <taxon>Agaricales</taxon>
        <taxon>Marasmiineae</taxon>
        <taxon>Mycenaceae</taxon>
        <taxon>Mycena</taxon>
    </lineage>
</organism>
<dbReference type="PANTHER" id="PTHR42940:SF7">
    <property type="entry name" value="ALCOHOL DEHYDROGENASE-LIKE N-TERMINAL DOMAIN-CONTAINING PROTEIN"/>
    <property type="match status" value="1"/>
</dbReference>
<evidence type="ECO:0000313" key="8">
    <source>
        <dbReference type="EMBL" id="KAF7376516.1"/>
    </source>
</evidence>
<comment type="similarity">
    <text evidence="2 6">Belongs to the zinc-containing alcohol dehydrogenase family.</text>
</comment>
<evidence type="ECO:0000256" key="4">
    <source>
        <dbReference type="ARBA" id="ARBA00022833"/>
    </source>
</evidence>
<keyword evidence="5" id="KW-0560">Oxidoreductase</keyword>
<dbReference type="OrthoDB" id="1879366at2759"/>
<dbReference type="PROSITE" id="PS00059">
    <property type="entry name" value="ADH_ZINC"/>
    <property type="match status" value="1"/>
</dbReference>
<dbReference type="Gene3D" id="3.40.50.720">
    <property type="entry name" value="NAD(P)-binding Rossmann-like Domain"/>
    <property type="match status" value="1"/>
</dbReference>
<evidence type="ECO:0000256" key="3">
    <source>
        <dbReference type="ARBA" id="ARBA00022723"/>
    </source>
</evidence>
<proteinExistence type="inferred from homology"/>
<dbReference type="Gene3D" id="3.90.180.10">
    <property type="entry name" value="Medium-chain alcohol dehydrogenases, catalytic domain"/>
    <property type="match status" value="1"/>
</dbReference>
<dbReference type="InterPro" id="IPR020843">
    <property type="entry name" value="ER"/>
</dbReference>
<dbReference type="InterPro" id="IPR036291">
    <property type="entry name" value="NAD(P)-bd_dom_sf"/>
</dbReference>
<dbReference type="InterPro" id="IPR013154">
    <property type="entry name" value="ADH-like_N"/>
</dbReference>
<dbReference type="CDD" id="cd05283">
    <property type="entry name" value="CAD1"/>
    <property type="match status" value="1"/>
</dbReference>
<feature type="domain" description="Enoyl reductase (ER)" evidence="7">
    <location>
        <begin position="35"/>
        <end position="353"/>
    </location>
</feature>
<dbReference type="Proteomes" id="UP000623467">
    <property type="component" value="Unassembled WGS sequence"/>
</dbReference>
<evidence type="ECO:0000256" key="5">
    <source>
        <dbReference type="ARBA" id="ARBA00023002"/>
    </source>
</evidence>
<sequence>MNLSSKMIDPIFQAPRAPSMQPSSRKGIEFTVFMGSQTGDIVETTHCRDEPTGTQVLVKISHSGICGTDEHFRHVDMVLGHEGIGSVVQIGDRVTQFKIGDIVGWGFTHKTCGMCEQCLVGQDQYCPYKEMYGINNLDQGSHGSHAIWEQAYLFRIPDGLAPEHAAPLMCGGATVFEVIELYGIRPTDRVGVIGVGGLGHLAIQFLAKMGATVVVFSHTDSKRGDAMNLGASEFYATAGVEDFDIPPLDHLMVTMSSLPDWKPFLPIMKPKASIYAITIDLGNIVLPSLSVVSKGLRFQGSVGVARSVYERMFEFAVRNRVLPVIETFPLTRRGVEEGMRWLREGKMRYRGVLVAP</sequence>
<dbReference type="InterPro" id="IPR002328">
    <property type="entry name" value="ADH_Zn_CS"/>
</dbReference>
<dbReference type="GO" id="GO:0008270">
    <property type="term" value="F:zinc ion binding"/>
    <property type="evidence" value="ECO:0007669"/>
    <property type="project" value="InterPro"/>
</dbReference>
<dbReference type="PROSITE" id="PS00065">
    <property type="entry name" value="D_2_HYDROXYACID_DH_1"/>
    <property type="match status" value="1"/>
</dbReference>
<gene>
    <name evidence="8" type="ORF">MSAN_00067600</name>
</gene>
<dbReference type="GO" id="GO:0005737">
    <property type="term" value="C:cytoplasm"/>
    <property type="evidence" value="ECO:0007669"/>
    <property type="project" value="TreeGrafter"/>
</dbReference>
<dbReference type="Pfam" id="PF00107">
    <property type="entry name" value="ADH_zinc_N"/>
    <property type="match status" value="1"/>
</dbReference>